<evidence type="ECO:0000256" key="1">
    <source>
        <dbReference type="SAM" id="Phobius"/>
    </source>
</evidence>
<dbReference type="Proteomes" id="UP001203297">
    <property type="component" value="Unassembled WGS sequence"/>
</dbReference>
<keyword evidence="1" id="KW-0812">Transmembrane</keyword>
<evidence type="ECO:0000313" key="2">
    <source>
        <dbReference type="EMBL" id="KAI0300019.1"/>
    </source>
</evidence>
<name>A0AAD4QN07_9AGAM</name>
<dbReference type="AlphaFoldDB" id="A0AAD4QN07"/>
<comment type="caution">
    <text evidence="2">The sequence shown here is derived from an EMBL/GenBank/DDBJ whole genome shotgun (WGS) entry which is preliminary data.</text>
</comment>
<dbReference type="EMBL" id="WTXG01000020">
    <property type="protein sequence ID" value="KAI0300019.1"/>
    <property type="molecule type" value="Genomic_DNA"/>
</dbReference>
<proteinExistence type="predicted"/>
<keyword evidence="1" id="KW-0472">Membrane</keyword>
<feature type="transmembrane region" description="Helical" evidence="1">
    <location>
        <begin position="200"/>
        <end position="219"/>
    </location>
</feature>
<reference evidence="2" key="1">
    <citation type="journal article" date="2022" name="New Phytol.">
        <title>Evolutionary transition to the ectomycorrhizal habit in the genomes of a hyperdiverse lineage of mushroom-forming fungi.</title>
        <authorList>
            <person name="Looney B."/>
            <person name="Miyauchi S."/>
            <person name="Morin E."/>
            <person name="Drula E."/>
            <person name="Courty P.E."/>
            <person name="Kohler A."/>
            <person name="Kuo A."/>
            <person name="LaButti K."/>
            <person name="Pangilinan J."/>
            <person name="Lipzen A."/>
            <person name="Riley R."/>
            <person name="Andreopoulos W."/>
            <person name="He G."/>
            <person name="Johnson J."/>
            <person name="Nolan M."/>
            <person name="Tritt A."/>
            <person name="Barry K.W."/>
            <person name="Grigoriev I.V."/>
            <person name="Nagy L.G."/>
            <person name="Hibbett D."/>
            <person name="Henrissat B."/>
            <person name="Matheny P.B."/>
            <person name="Labbe J."/>
            <person name="Martin F.M."/>
        </authorList>
    </citation>
    <scope>NUCLEOTIDE SEQUENCE</scope>
    <source>
        <strain evidence="2">BPL690</strain>
    </source>
</reference>
<protein>
    <submittedName>
        <fullName evidence="2">Uncharacterized protein</fullName>
    </submittedName>
</protein>
<accession>A0AAD4QN07</accession>
<feature type="transmembrane region" description="Helical" evidence="1">
    <location>
        <begin position="173"/>
        <end position="194"/>
    </location>
</feature>
<keyword evidence="3" id="KW-1185">Reference proteome</keyword>
<evidence type="ECO:0000313" key="3">
    <source>
        <dbReference type="Proteomes" id="UP001203297"/>
    </source>
</evidence>
<organism evidence="2 3">
    <name type="scientific">Multifurca ochricompacta</name>
    <dbReference type="NCBI Taxonomy" id="376703"/>
    <lineage>
        <taxon>Eukaryota</taxon>
        <taxon>Fungi</taxon>
        <taxon>Dikarya</taxon>
        <taxon>Basidiomycota</taxon>
        <taxon>Agaricomycotina</taxon>
        <taxon>Agaricomycetes</taxon>
        <taxon>Russulales</taxon>
        <taxon>Russulaceae</taxon>
        <taxon>Multifurca</taxon>
    </lineage>
</organism>
<feature type="transmembrane region" description="Helical" evidence="1">
    <location>
        <begin position="99"/>
        <end position="121"/>
    </location>
</feature>
<sequence length="268" mass="29788">MSPIQTPVCTRNAQIRANVGLNGTQFLHVDTFFRRGLPSDDDNSLTNRRVESVTKYKLPTYQAAAVVSTVLAGVESQFLVFFKSSPDFTQESKPAMLQYLLVLTYIALIFSVSATISSLVLTENFGNVPMLVSRFREKLKSITNPGFETASFLQSSFGDAIAPRRWRWIEWHWLFTLVISVLCLPAQILLYIWMQERDGIRVTVSVAGVFAMLPLLHFLPIPEDYGRSAFPPLLFPGWVGSPGASVLPVPVSFPQVTQTAPPASQIGF</sequence>
<keyword evidence="1" id="KW-1133">Transmembrane helix</keyword>
<gene>
    <name evidence="2" type="ORF">B0F90DRAFT_1817817</name>
</gene>